<name>A0A2M4CCV2_9DIPT</name>
<accession>A0A2M4CCV2</accession>
<feature type="chain" id="PRO_5014934691" evidence="1">
    <location>
        <begin position="17"/>
        <end position="75"/>
    </location>
</feature>
<dbReference type="EMBL" id="GGFJ01014009">
    <property type="protein sequence ID" value="MBW63150.1"/>
    <property type="molecule type" value="Transcribed_RNA"/>
</dbReference>
<sequence>MMGWLVFFFLTNPVESSSVPCVLFSQPRRERVHRETLFQIEQRVNINEPHTPIESNRQCAFFNSALALRLIVNQP</sequence>
<organism evidence="2">
    <name type="scientific">Anopheles marajoara</name>
    <dbReference type="NCBI Taxonomy" id="58244"/>
    <lineage>
        <taxon>Eukaryota</taxon>
        <taxon>Metazoa</taxon>
        <taxon>Ecdysozoa</taxon>
        <taxon>Arthropoda</taxon>
        <taxon>Hexapoda</taxon>
        <taxon>Insecta</taxon>
        <taxon>Pterygota</taxon>
        <taxon>Neoptera</taxon>
        <taxon>Endopterygota</taxon>
        <taxon>Diptera</taxon>
        <taxon>Nematocera</taxon>
        <taxon>Culicoidea</taxon>
        <taxon>Culicidae</taxon>
        <taxon>Anophelinae</taxon>
        <taxon>Anopheles</taxon>
    </lineage>
</organism>
<feature type="signal peptide" evidence="1">
    <location>
        <begin position="1"/>
        <end position="16"/>
    </location>
</feature>
<evidence type="ECO:0000313" key="2">
    <source>
        <dbReference type="EMBL" id="MBW63150.1"/>
    </source>
</evidence>
<protein>
    <submittedName>
        <fullName evidence="2">Putative secreted protein</fullName>
    </submittedName>
</protein>
<proteinExistence type="predicted"/>
<evidence type="ECO:0000256" key="1">
    <source>
        <dbReference type="SAM" id="SignalP"/>
    </source>
</evidence>
<dbReference type="AlphaFoldDB" id="A0A2M4CCV2"/>
<reference evidence="2" key="1">
    <citation type="submission" date="2018-01" db="EMBL/GenBank/DDBJ databases">
        <title>An insight into the sialome of Amazonian anophelines.</title>
        <authorList>
            <person name="Ribeiro J.M."/>
            <person name="Scarpassa V."/>
            <person name="Calvo E."/>
        </authorList>
    </citation>
    <scope>NUCLEOTIDE SEQUENCE</scope>
    <source>
        <tissue evidence="2">Salivary glands</tissue>
    </source>
</reference>
<keyword evidence="1" id="KW-0732">Signal</keyword>